<dbReference type="EMBL" id="BMMT01000016">
    <property type="protein sequence ID" value="GGI98934.1"/>
    <property type="molecule type" value="Genomic_DNA"/>
</dbReference>
<dbReference type="Proteomes" id="UP001500220">
    <property type="component" value="Unassembled WGS sequence"/>
</dbReference>
<evidence type="ECO:0000256" key="6">
    <source>
        <dbReference type="ARBA" id="ARBA00022619"/>
    </source>
</evidence>
<dbReference type="SUPFAM" id="SSF142695">
    <property type="entry name" value="RibA-like"/>
    <property type="match status" value="1"/>
</dbReference>
<dbReference type="SUPFAM" id="SSF55821">
    <property type="entry name" value="YrdC/RibB"/>
    <property type="match status" value="1"/>
</dbReference>
<accession>A0A917K3T6</accession>
<evidence type="ECO:0000256" key="5">
    <source>
        <dbReference type="ARBA" id="ARBA00012153"/>
    </source>
</evidence>
<evidence type="ECO:0000313" key="11">
    <source>
        <dbReference type="Proteomes" id="UP000597989"/>
    </source>
</evidence>
<dbReference type="InterPro" id="IPR017945">
    <property type="entry name" value="DHBP_synth_RibB-like_a/b_dom"/>
</dbReference>
<comment type="pathway">
    <text evidence="3">Cofactor biosynthesis; riboflavin biosynthesis; 2-hydroxy-3-oxobutyl phosphate from D-ribulose 5-phosphate: step 1/1.</text>
</comment>
<dbReference type="PIRSF" id="PIRSF001259">
    <property type="entry name" value="RibA"/>
    <property type="match status" value="1"/>
</dbReference>
<evidence type="ECO:0000256" key="4">
    <source>
        <dbReference type="ARBA" id="ARBA00005520"/>
    </source>
</evidence>
<dbReference type="Pfam" id="PF00925">
    <property type="entry name" value="GTP_cyclohydro2"/>
    <property type="match status" value="1"/>
</dbReference>
<dbReference type="EMBL" id="BAAAHC010000012">
    <property type="protein sequence ID" value="GAA0527379.1"/>
    <property type="molecule type" value="Genomic_DNA"/>
</dbReference>
<reference evidence="9 12" key="2">
    <citation type="journal article" date="2019" name="Int. J. Syst. Evol. Microbiol.">
        <title>The Global Catalogue of Microorganisms (GCM) 10K type strain sequencing project: providing services to taxonomists for standard genome sequencing and annotation.</title>
        <authorList>
            <consortium name="The Broad Institute Genomics Platform"/>
            <consortium name="The Broad Institute Genome Sequencing Center for Infectious Disease"/>
            <person name="Wu L."/>
            <person name="Ma J."/>
        </authorList>
    </citation>
    <scope>NUCLEOTIDE SEQUENCE [LARGE SCALE GENOMIC DNA]</scope>
    <source>
        <strain evidence="9 12">JCM 10664</strain>
    </source>
</reference>
<dbReference type="GO" id="GO:0046872">
    <property type="term" value="F:metal ion binding"/>
    <property type="evidence" value="ECO:0007669"/>
    <property type="project" value="UniProtKB-KW"/>
</dbReference>
<dbReference type="RefSeq" id="WP_188990018.1">
    <property type="nucleotide sequence ID" value="NZ_BAAAHC010000012.1"/>
</dbReference>
<keyword evidence="7" id="KW-0479">Metal-binding</keyword>
<evidence type="ECO:0000256" key="3">
    <source>
        <dbReference type="ARBA" id="ARBA00004904"/>
    </source>
</evidence>
<evidence type="ECO:0000259" key="8">
    <source>
        <dbReference type="Pfam" id="PF00925"/>
    </source>
</evidence>
<evidence type="ECO:0000313" key="9">
    <source>
        <dbReference type="EMBL" id="GAA0527379.1"/>
    </source>
</evidence>
<reference evidence="10" key="3">
    <citation type="submission" date="2020-09" db="EMBL/GenBank/DDBJ databases">
        <authorList>
            <person name="Sun Q."/>
            <person name="Zhou Y."/>
        </authorList>
    </citation>
    <scope>NUCLEOTIDE SEQUENCE</scope>
    <source>
        <strain evidence="10">CGMCC 4.7206</strain>
    </source>
</reference>
<comment type="catalytic activity">
    <reaction evidence="1">
        <text>D-ribulose 5-phosphate = (2S)-2-hydroxy-3-oxobutyl phosphate + formate + H(+)</text>
        <dbReference type="Rhea" id="RHEA:18457"/>
        <dbReference type="ChEBI" id="CHEBI:15378"/>
        <dbReference type="ChEBI" id="CHEBI:15740"/>
        <dbReference type="ChEBI" id="CHEBI:58121"/>
        <dbReference type="ChEBI" id="CHEBI:58830"/>
        <dbReference type="EC" id="4.1.99.12"/>
    </reaction>
</comment>
<dbReference type="InterPro" id="IPR000422">
    <property type="entry name" value="DHBP_synthase_RibB"/>
</dbReference>
<dbReference type="GO" id="GO:0003935">
    <property type="term" value="F:GTP cyclohydrolase II activity"/>
    <property type="evidence" value="ECO:0007669"/>
    <property type="project" value="TreeGrafter"/>
</dbReference>
<evidence type="ECO:0000256" key="1">
    <source>
        <dbReference type="ARBA" id="ARBA00000141"/>
    </source>
</evidence>
<dbReference type="NCBIfam" id="TIGR00506">
    <property type="entry name" value="ribB"/>
    <property type="match status" value="1"/>
</dbReference>
<comment type="caution">
    <text evidence="10">The sequence shown here is derived from an EMBL/GenBank/DDBJ whole genome shotgun (WGS) entry which is preliminary data.</text>
</comment>
<comment type="similarity">
    <text evidence="4">In the N-terminal section; belongs to the DHBP synthase family.</text>
</comment>
<dbReference type="GO" id="GO:0005829">
    <property type="term" value="C:cytosol"/>
    <property type="evidence" value="ECO:0007669"/>
    <property type="project" value="TreeGrafter"/>
</dbReference>
<proteinExistence type="inferred from homology"/>
<name>A0A917K3T6_9PSEU</name>
<keyword evidence="12" id="KW-1185">Reference proteome</keyword>
<evidence type="ECO:0000256" key="7">
    <source>
        <dbReference type="ARBA" id="ARBA00022723"/>
    </source>
</evidence>
<dbReference type="Gene3D" id="3.90.870.10">
    <property type="entry name" value="DHBP synthase"/>
    <property type="match status" value="1"/>
</dbReference>
<evidence type="ECO:0000256" key="2">
    <source>
        <dbReference type="ARBA" id="ARBA00002284"/>
    </source>
</evidence>
<reference evidence="9" key="4">
    <citation type="submission" date="2023-12" db="EMBL/GenBank/DDBJ databases">
        <authorList>
            <person name="Sun Q."/>
            <person name="Inoue M."/>
        </authorList>
    </citation>
    <scope>NUCLEOTIDE SEQUENCE</scope>
    <source>
        <strain evidence="9">JCM 10664</strain>
    </source>
</reference>
<dbReference type="Gene3D" id="3.40.50.10990">
    <property type="entry name" value="GTP cyclohydrolase II"/>
    <property type="match status" value="1"/>
</dbReference>
<reference evidence="10 11" key="1">
    <citation type="journal article" date="2014" name="Int. J. Syst. Evol. Microbiol.">
        <title>Complete genome sequence of Corynebacterium casei LMG S-19264T (=DSM 44701T), isolated from a smear-ripened cheese.</title>
        <authorList>
            <consortium name="US DOE Joint Genome Institute (JGI-PGF)"/>
            <person name="Walter F."/>
            <person name="Albersmeier A."/>
            <person name="Kalinowski J."/>
            <person name="Ruckert C."/>
        </authorList>
    </citation>
    <scope>NUCLEOTIDE SEQUENCE [LARGE SCALE GENOMIC DNA]</scope>
    <source>
        <strain evidence="10 11">CGMCC 4.7206</strain>
    </source>
</reference>
<gene>
    <name evidence="10" type="primary">ribBA</name>
    <name evidence="9" type="ORF">GCM10009545_32150</name>
    <name evidence="10" type="ORF">GCM10011581_40190</name>
</gene>
<dbReference type="InterPro" id="IPR036144">
    <property type="entry name" value="RibA-like_sf"/>
</dbReference>
<dbReference type="AlphaFoldDB" id="A0A917K3T6"/>
<dbReference type="GO" id="GO:0009231">
    <property type="term" value="P:riboflavin biosynthetic process"/>
    <property type="evidence" value="ECO:0007669"/>
    <property type="project" value="UniProtKB-KW"/>
</dbReference>
<evidence type="ECO:0000313" key="12">
    <source>
        <dbReference type="Proteomes" id="UP001500220"/>
    </source>
</evidence>
<feature type="domain" description="GTP cyclohydrolase II" evidence="8">
    <location>
        <begin position="235"/>
        <end position="315"/>
    </location>
</feature>
<keyword evidence="6" id="KW-0686">Riboflavin biosynthesis</keyword>
<organism evidence="10 11">
    <name type="scientific">Saccharopolyspora thermophila</name>
    <dbReference type="NCBI Taxonomy" id="89367"/>
    <lineage>
        <taxon>Bacteria</taxon>
        <taxon>Bacillati</taxon>
        <taxon>Actinomycetota</taxon>
        <taxon>Actinomycetes</taxon>
        <taxon>Pseudonocardiales</taxon>
        <taxon>Pseudonocardiaceae</taxon>
        <taxon>Saccharopolyspora</taxon>
    </lineage>
</organism>
<dbReference type="GO" id="GO:0008686">
    <property type="term" value="F:3,4-dihydroxy-2-butanone-4-phosphate synthase activity"/>
    <property type="evidence" value="ECO:0007669"/>
    <property type="project" value="UniProtKB-EC"/>
</dbReference>
<evidence type="ECO:0000313" key="10">
    <source>
        <dbReference type="EMBL" id="GGI98934.1"/>
    </source>
</evidence>
<dbReference type="EC" id="4.1.99.12" evidence="5"/>
<protein>
    <recommendedName>
        <fullName evidence="5">3,4-dihydroxy-2-butanone-4-phosphate synthase</fullName>
        <ecNumber evidence="5">4.1.99.12</ecNumber>
    </recommendedName>
</protein>
<dbReference type="Proteomes" id="UP000597989">
    <property type="component" value="Unassembled WGS sequence"/>
</dbReference>
<sequence>MTAQLDPQLAPAVPHADPTARVGPALAALRAGRPVLVVDDAGREDEGDVVLPAALADPTWVAWTVRHTSGLLCAPLEGDRADELDLPPMVRHNADPHGTAYTVSVDAAEGIGTGISAADRARTARVLADPRSVADDLRRPGHVLPLRARPGGVVERAGHTEAAVDLCRLAGLPPVGVIAELVTGPDEPGAGATACRAEVAELGRRYDLPLLDVADLIRYRLFFGDGLRGRVTRGARAALPTAHGGFDAIGFRDEVTGAEHVALLGPSSTGRPLVAVHVECTVGGVFGSRACDCRRELEASLAAVAGTGGAVVYLRPGSVAAPIPLGCVGNTRCESHAAAAAAILVDLGLVEVRLRASGSVEASALATGGIHVVA</sequence>
<dbReference type="PANTHER" id="PTHR21327">
    <property type="entry name" value="GTP CYCLOHYDROLASE II-RELATED"/>
    <property type="match status" value="1"/>
</dbReference>
<comment type="function">
    <text evidence="2">Catalyzes the conversion of D-ribulose 5-phosphate to formate and 3,4-dihydroxy-2-butanone 4-phosphate.</text>
</comment>
<dbReference type="InterPro" id="IPR032677">
    <property type="entry name" value="GTP_cyclohydro_II"/>
</dbReference>
<dbReference type="PANTHER" id="PTHR21327:SF18">
    <property type="entry name" value="3,4-DIHYDROXY-2-BUTANONE 4-PHOSPHATE SYNTHASE"/>
    <property type="match status" value="1"/>
</dbReference>
<dbReference type="Pfam" id="PF00926">
    <property type="entry name" value="DHBP_synthase"/>
    <property type="match status" value="1"/>
</dbReference>